<organism evidence="1 2">
    <name type="scientific">Solanum tuberosum</name>
    <name type="common">Potato</name>
    <dbReference type="NCBI Taxonomy" id="4113"/>
    <lineage>
        <taxon>Eukaryota</taxon>
        <taxon>Viridiplantae</taxon>
        <taxon>Streptophyta</taxon>
        <taxon>Embryophyta</taxon>
        <taxon>Tracheophyta</taxon>
        <taxon>Spermatophyta</taxon>
        <taxon>Magnoliopsida</taxon>
        <taxon>eudicotyledons</taxon>
        <taxon>Gunneridae</taxon>
        <taxon>Pentapetalae</taxon>
        <taxon>asterids</taxon>
        <taxon>lamiids</taxon>
        <taxon>Solanales</taxon>
        <taxon>Solanaceae</taxon>
        <taxon>Solanoideae</taxon>
        <taxon>Solaneae</taxon>
        <taxon>Solanum</taxon>
    </lineage>
</organism>
<evidence type="ECO:0000313" key="1">
    <source>
        <dbReference type="EMBL" id="KAH0757477.1"/>
    </source>
</evidence>
<comment type="caution">
    <text evidence="1">The sequence shown here is derived from an EMBL/GenBank/DDBJ whole genome shotgun (WGS) entry which is preliminary data.</text>
</comment>
<sequence>MMEVPSQVARGALCEGWTMATTKMVLSGNLETDGYLSHSITPWNSMAAASKRVIADDLEYDLSTSLFI</sequence>
<keyword evidence="2" id="KW-1185">Reference proteome</keyword>
<reference evidence="1 2" key="1">
    <citation type="journal article" date="2021" name="bioRxiv">
        <title>Chromosome-scale and haplotype-resolved genome assembly of a tetraploid potato cultivar.</title>
        <authorList>
            <person name="Sun H."/>
            <person name="Jiao W.-B."/>
            <person name="Krause K."/>
            <person name="Campoy J.A."/>
            <person name="Goel M."/>
            <person name="Folz-Donahue K."/>
            <person name="Kukat C."/>
            <person name="Huettel B."/>
            <person name="Schneeberger K."/>
        </authorList>
    </citation>
    <scope>NUCLEOTIDE SEQUENCE [LARGE SCALE GENOMIC DNA]</scope>
    <source>
        <strain evidence="1">SolTubOtavaFocal</strain>
        <tissue evidence="1">Leaves</tissue>
    </source>
</reference>
<accession>A0ABQ7V270</accession>
<evidence type="ECO:0000313" key="2">
    <source>
        <dbReference type="Proteomes" id="UP000826656"/>
    </source>
</evidence>
<name>A0ABQ7V270_SOLTU</name>
<dbReference type="EMBL" id="JAIVGD010000015">
    <property type="protein sequence ID" value="KAH0757477.1"/>
    <property type="molecule type" value="Genomic_DNA"/>
</dbReference>
<dbReference type="Proteomes" id="UP000826656">
    <property type="component" value="Unassembled WGS sequence"/>
</dbReference>
<protein>
    <submittedName>
        <fullName evidence="1">Uncharacterized protein</fullName>
    </submittedName>
</protein>
<proteinExistence type="predicted"/>
<gene>
    <name evidence="1" type="ORF">KY290_020970</name>
</gene>